<dbReference type="Proteomes" id="UP000678393">
    <property type="component" value="Unassembled WGS sequence"/>
</dbReference>
<dbReference type="AlphaFoldDB" id="A0A8S3YGT8"/>
<accession>A0A8S3YGT8</accession>
<keyword evidence="2" id="KW-1185">Reference proteome</keyword>
<dbReference type="EMBL" id="CAJHNH020000248">
    <property type="protein sequence ID" value="CAG5116379.1"/>
    <property type="molecule type" value="Genomic_DNA"/>
</dbReference>
<organism evidence="1 2">
    <name type="scientific">Candidula unifasciata</name>
    <dbReference type="NCBI Taxonomy" id="100452"/>
    <lineage>
        <taxon>Eukaryota</taxon>
        <taxon>Metazoa</taxon>
        <taxon>Spiralia</taxon>
        <taxon>Lophotrochozoa</taxon>
        <taxon>Mollusca</taxon>
        <taxon>Gastropoda</taxon>
        <taxon>Heterobranchia</taxon>
        <taxon>Euthyneura</taxon>
        <taxon>Panpulmonata</taxon>
        <taxon>Eupulmonata</taxon>
        <taxon>Stylommatophora</taxon>
        <taxon>Helicina</taxon>
        <taxon>Helicoidea</taxon>
        <taxon>Geomitridae</taxon>
        <taxon>Candidula</taxon>
    </lineage>
</organism>
<name>A0A8S3YGT8_9EUPU</name>
<feature type="non-terminal residue" evidence="1">
    <location>
        <position position="1"/>
    </location>
</feature>
<reference evidence="1" key="1">
    <citation type="submission" date="2021-04" db="EMBL/GenBank/DDBJ databases">
        <authorList>
            <consortium name="Molecular Ecology Group"/>
        </authorList>
    </citation>
    <scope>NUCLEOTIDE SEQUENCE</scope>
</reference>
<sequence>IFSDQLANQDLPKSQYKEFARFCDATTAIFKAMLDGNLADTLKTLPPHYSYLPNEFKVKRIKRLSR</sequence>
<evidence type="ECO:0000313" key="2">
    <source>
        <dbReference type="Proteomes" id="UP000678393"/>
    </source>
</evidence>
<protein>
    <submittedName>
        <fullName evidence="1">Uncharacterized protein</fullName>
    </submittedName>
</protein>
<gene>
    <name evidence="1" type="ORF">CUNI_LOCUS1937</name>
</gene>
<feature type="non-terminal residue" evidence="1">
    <location>
        <position position="66"/>
    </location>
</feature>
<comment type="caution">
    <text evidence="1">The sequence shown here is derived from an EMBL/GenBank/DDBJ whole genome shotgun (WGS) entry which is preliminary data.</text>
</comment>
<proteinExistence type="predicted"/>
<evidence type="ECO:0000313" key="1">
    <source>
        <dbReference type="EMBL" id="CAG5116379.1"/>
    </source>
</evidence>